<sequence>MKARAFWKTVHRLTGLGADGYVRDQEAARGPKVVVLCGSTRYWDQFQEANLYETVAGRIVLAPGCNLKQPHPLWADPAQADRLKRVLDDLHLRKIDLADEVLVVNPGGYIGESTRREIDYARGLGKSIRYTHPVDGEDGRG</sequence>
<evidence type="ECO:0000313" key="2">
    <source>
        <dbReference type="Proteomes" id="UP001501777"/>
    </source>
</evidence>
<evidence type="ECO:0000313" key="1">
    <source>
        <dbReference type="EMBL" id="GAA2523442.1"/>
    </source>
</evidence>
<organism evidence="1 2">
    <name type="scientific">Streptomyces longisporus</name>
    <dbReference type="NCBI Taxonomy" id="1948"/>
    <lineage>
        <taxon>Bacteria</taxon>
        <taxon>Bacillati</taxon>
        <taxon>Actinomycetota</taxon>
        <taxon>Actinomycetes</taxon>
        <taxon>Kitasatosporales</taxon>
        <taxon>Streptomycetaceae</taxon>
        <taxon>Streptomyces</taxon>
    </lineage>
</organism>
<name>A0ABN3NIS8_STRLO</name>
<comment type="caution">
    <text evidence="1">The sequence shown here is derived from an EMBL/GenBank/DDBJ whole genome shotgun (WGS) entry which is preliminary data.</text>
</comment>
<gene>
    <name evidence="1" type="ORF">GCM10010276_88380</name>
</gene>
<reference evidence="1 2" key="1">
    <citation type="journal article" date="2019" name="Int. J. Syst. Evol. Microbiol.">
        <title>The Global Catalogue of Microorganisms (GCM) 10K type strain sequencing project: providing services to taxonomists for standard genome sequencing and annotation.</title>
        <authorList>
            <consortium name="The Broad Institute Genomics Platform"/>
            <consortium name="The Broad Institute Genome Sequencing Center for Infectious Disease"/>
            <person name="Wu L."/>
            <person name="Ma J."/>
        </authorList>
    </citation>
    <scope>NUCLEOTIDE SEQUENCE [LARGE SCALE GENOMIC DNA]</scope>
    <source>
        <strain evidence="1 2">JCM 4395</strain>
    </source>
</reference>
<accession>A0ABN3NIS8</accession>
<keyword evidence="2" id="KW-1185">Reference proteome</keyword>
<dbReference type="Proteomes" id="UP001501777">
    <property type="component" value="Unassembled WGS sequence"/>
</dbReference>
<dbReference type="EMBL" id="BAAASG010000033">
    <property type="protein sequence ID" value="GAA2523442.1"/>
    <property type="molecule type" value="Genomic_DNA"/>
</dbReference>
<protein>
    <submittedName>
        <fullName evidence="1">Uncharacterized protein</fullName>
    </submittedName>
</protein>
<proteinExistence type="predicted"/>